<protein>
    <submittedName>
        <fullName evidence="2">Uncharacterized protein</fullName>
    </submittedName>
</protein>
<dbReference type="AlphaFoldDB" id="A0A2S6GYJ9"/>
<organism evidence="2 3">
    <name type="scientific">Actinokineospora auranticolor</name>
    <dbReference type="NCBI Taxonomy" id="155976"/>
    <lineage>
        <taxon>Bacteria</taxon>
        <taxon>Bacillati</taxon>
        <taxon>Actinomycetota</taxon>
        <taxon>Actinomycetes</taxon>
        <taxon>Pseudonocardiales</taxon>
        <taxon>Pseudonocardiaceae</taxon>
        <taxon>Actinokineospora</taxon>
    </lineage>
</organism>
<dbReference type="OrthoDB" id="3699804at2"/>
<comment type="caution">
    <text evidence="2">The sequence shown here is derived from an EMBL/GenBank/DDBJ whole genome shotgun (WGS) entry which is preliminary data.</text>
</comment>
<keyword evidence="1" id="KW-0812">Transmembrane</keyword>
<evidence type="ECO:0000313" key="2">
    <source>
        <dbReference type="EMBL" id="PPK70231.1"/>
    </source>
</evidence>
<dbReference type="Proteomes" id="UP000239203">
    <property type="component" value="Unassembled WGS sequence"/>
</dbReference>
<evidence type="ECO:0000256" key="1">
    <source>
        <dbReference type="SAM" id="Phobius"/>
    </source>
</evidence>
<keyword evidence="1" id="KW-0472">Membrane</keyword>
<sequence length="63" mass="7241">MNDSDAPQRGRKYYLIVCPLLLVATVVGILLIERAPWLLILSGTFLGGFIVEGFVDWKRHRRR</sequence>
<feature type="transmembrane region" description="Helical" evidence="1">
    <location>
        <begin position="37"/>
        <end position="55"/>
    </location>
</feature>
<proteinExistence type="predicted"/>
<accession>A0A2S6GYJ9</accession>
<evidence type="ECO:0000313" key="3">
    <source>
        <dbReference type="Proteomes" id="UP000239203"/>
    </source>
</evidence>
<gene>
    <name evidence="2" type="ORF">CLV40_102142</name>
</gene>
<keyword evidence="3" id="KW-1185">Reference proteome</keyword>
<dbReference type="EMBL" id="PTIX01000002">
    <property type="protein sequence ID" value="PPK70231.1"/>
    <property type="molecule type" value="Genomic_DNA"/>
</dbReference>
<keyword evidence="1" id="KW-1133">Transmembrane helix</keyword>
<name>A0A2S6GYJ9_9PSEU</name>
<dbReference type="RefSeq" id="WP_104477061.1">
    <property type="nucleotide sequence ID" value="NZ_CP154825.1"/>
</dbReference>
<feature type="transmembrane region" description="Helical" evidence="1">
    <location>
        <begin position="12"/>
        <end position="31"/>
    </location>
</feature>
<reference evidence="2 3" key="1">
    <citation type="submission" date="2018-02" db="EMBL/GenBank/DDBJ databases">
        <title>Genomic Encyclopedia of Archaeal and Bacterial Type Strains, Phase II (KMG-II): from individual species to whole genera.</title>
        <authorList>
            <person name="Goeker M."/>
        </authorList>
    </citation>
    <scope>NUCLEOTIDE SEQUENCE [LARGE SCALE GENOMIC DNA]</scope>
    <source>
        <strain evidence="2 3">YU 961-1</strain>
    </source>
</reference>